<evidence type="ECO:0000256" key="1">
    <source>
        <dbReference type="SAM" id="Phobius"/>
    </source>
</evidence>
<sequence length="153" mass="17273">MVVTSLFVQVEMLLFVFVLTLSHGLNLRRSFALTIVIFRICGTGFSSLQHLKVRDCHKLRRIAGDAPSLQTLELTSCGVEELDCKGFSSLQHLQLRGRNSLKRIAGDLPSLQTLELGNMYLLEELDCKGSTTFTFFFHFLGNKMIEIVKCDMI</sequence>
<organism evidence="2 3">
    <name type="scientific">Ceratopteris richardii</name>
    <name type="common">Triangle waterfern</name>
    <dbReference type="NCBI Taxonomy" id="49495"/>
    <lineage>
        <taxon>Eukaryota</taxon>
        <taxon>Viridiplantae</taxon>
        <taxon>Streptophyta</taxon>
        <taxon>Embryophyta</taxon>
        <taxon>Tracheophyta</taxon>
        <taxon>Polypodiopsida</taxon>
        <taxon>Polypodiidae</taxon>
        <taxon>Polypodiales</taxon>
        <taxon>Pteridineae</taxon>
        <taxon>Pteridaceae</taxon>
        <taxon>Parkerioideae</taxon>
        <taxon>Ceratopteris</taxon>
    </lineage>
</organism>
<name>A0A8T2U8Q0_CERRI</name>
<dbReference type="Gene3D" id="3.80.10.10">
    <property type="entry name" value="Ribonuclease Inhibitor"/>
    <property type="match status" value="1"/>
</dbReference>
<dbReference type="OrthoDB" id="1928346at2759"/>
<keyword evidence="1" id="KW-0812">Transmembrane</keyword>
<dbReference type="InterPro" id="IPR032675">
    <property type="entry name" value="LRR_dom_sf"/>
</dbReference>
<accession>A0A8T2U8Q0</accession>
<dbReference type="EMBL" id="CM035413">
    <property type="protein sequence ID" value="KAH7431058.1"/>
    <property type="molecule type" value="Genomic_DNA"/>
</dbReference>
<protein>
    <submittedName>
        <fullName evidence="2">Uncharacterized protein</fullName>
    </submittedName>
</protein>
<proteinExistence type="predicted"/>
<evidence type="ECO:0000313" key="2">
    <source>
        <dbReference type="EMBL" id="KAH7431058.1"/>
    </source>
</evidence>
<keyword evidence="1" id="KW-0472">Membrane</keyword>
<dbReference type="Proteomes" id="UP000825935">
    <property type="component" value="Chromosome 8"/>
</dbReference>
<dbReference type="AlphaFoldDB" id="A0A8T2U8Q0"/>
<keyword evidence="3" id="KW-1185">Reference proteome</keyword>
<comment type="caution">
    <text evidence="2">The sequence shown here is derived from an EMBL/GenBank/DDBJ whole genome shotgun (WGS) entry which is preliminary data.</text>
</comment>
<feature type="transmembrane region" description="Helical" evidence="1">
    <location>
        <begin position="7"/>
        <end position="25"/>
    </location>
</feature>
<keyword evidence="1" id="KW-1133">Transmembrane helix</keyword>
<dbReference type="SUPFAM" id="SSF52058">
    <property type="entry name" value="L domain-like"/>
    <property type="match status" value="1"/>
</dbReference>
<reference evidence="2" key="1">
    <citation type="submission" date="2021-08" db="EMBL/GenBank/DDBJ databases">
        <title>WGS assembly of Ceratopteris richardii.</title>
        <authorList>
            <person name="Marchant D.B."/>
            <person name="Chen G."/>
            <person name="Jenkins J."/>
            <person name="Shu S."/>
            <person name="Leebens-Mack J."/>
            <person name="Grimwood J."/>
            <person name="Schmutz J."/>
            <person name="Soltis P."/>
            <person name="Soltis D."/>
            <person name="Chen Z.-H."/>
        </authorList>
    </citation>
    <scope>NUCLEOTIDE SEQUENCE</scope>
    <source>
        <strain evidence="2">Whitten #5841</strain>
        <tissue evidence="2">Leaf</tissue>
    </source>
</reference>
<evidence type="ECO:0000313" key="3">
    <source>
        <dbReference type="Proteomes" id="UP000825935"/>
    </source>
</evidence>
<gene>
    <name evidence="2" type="ORF">KP509_08G027900</name>
</gene>